<dbReference type="AlphaFoldDB" id="A0A839Q8U7"/>
<feature type="signal peptide" evidence="1">
    <location>
        <begin position="1"/>
        <end position="23"/>
    </location>
</feature>
<organism evidence="2 3">
    <name type="scientific">Mycolicibacterium iranicum</name>
    <name type="common">Mycobacterium iranicum</name>
    <dbReference type="NCBI Taxonomy" id="912594"/>
    <lineage>
        <taxon>Bacteria</taxon>
        <taxon>Bacillati</taxon>
        <taxon>Actinomycetota</taxon>
        <taxon>Actinomycetes</taxon>
        <taxon>Mycobacteriales</taxon>
        <taxon>Mycobacteriaceae</taxon>
        <taxon>Mycolicibacterium</taxon>
    </lineage>
</organism>
<evidence type="ECO:0000313" key="3">
    <source>
        <dbReference type="Proteomes" id="UP000550501"/>
    </source>
</evidence>
<evidence type="ECO:0000313" key="2">
    <source>
        <dbReference type="EMBL" id="MBB2991264.1"/>
    </source>
</evidence>
<sequence>MDMPKGIAAALMICGLSMGAVGAAGPVAAAPAPEWLMPDVKGMVLANAIDEVLTVTGGAELNIVTDDTKGTREQINMTYWVVCWQSPKAGVAISQKSKYVGLGVKRLSDENCY</sequence>
<protein>
    <recommendedName>
        <fullName evidence="4">DUF732 domain-containing protein</fullName>
    </recommendedName>
</protein>
<dbReference type="RefSeq" id="WP_183468804.1">
    <property type="nucleotide sequence ID" value="NZ_JACHVU010000005.1"/>
</dbReference>
<keyword evidence="3" id="KW-1185">Reference proteome</keyword>
<keyword evidence="1" id="KW-0732">Signal</keyword>
<proteinExistence type="predicted"/>
<evidence type="ECO:0000256" key="1">
    <source>
        <dbReference type="SAM" id="SignalP"/>
    </source>
</evidence>
<gene>
    <name evidence="2" type="ORF">FHR72_002748</name>
</gene>
<reference evidence="2 3" key="1">
    <citation type="submission" date="2020-08" db="EMBL/GenBank/DDBJ databases">
        <title>The Agave Microbiome: Exploring the role of microbial communities in plant adaptations to desert environments.</title>
        <authorList>
            <person name="Partida-Martinez L.P."/>
        </authorList>
    </citation>
    <scope>NUCLEOTIDE SEQUENCE [LARGE SCALE GENOMIC DNA]</scope>
    <source>
        <strain evidence="2 3">AT2.18</strain>
    </source>
</reference>
<accession>A0A839Q8U7</accession>
<name>A0A839Q8U7_MYCIR</name>
<comment type="caution">
    <text evidence="2">The sequence shown here is derived from an EMBL/GenBank/DDBJ whole genome shotgun (WGS) entry which is preliminary data.</text>
</comment>
<dbReference type="Proteomes" id="UP000550501">
    <property type="component" value="Unassembled WGS sequence"/>
</dbReference>
<feature type="chain" id="PRO_5038700590" description="DUF732 domain-containing protein" evidence="1">
    <location>
        <begin position="24"/>
        <end position="113"/>
    </location>
</feature>
<dbReference type="EMBL" id="JACHVU010000005">
    <property type="protein sequence ID" value="MBB2991264.1"/>
    <property type="molecule type" value="Genomic_DNA"/>
</dbReference>
<evidence type="ECO:0008006" key="4">
    <source>
        <dbReference type="Google" id="ProtNLM"/>
    </source>
</evidence>